<dbReference type="SUPFAM" id="SSF51735">
    <property type="entry name" value="NAD(P)-binding Rossmann-fold domains"/>
    <property type="match status" value="1"/>
</dbReference>
<evidence type="ECO:0000313" key="3">
    <source>
        <dbReference type="Proteomes" id="UP000774947"/>
    </source>
</evidence>
<gene>
    <name evidence="2" type="ORF">K8W17_05630</name>
</gene>
<dbReference type="Proteomes" id="UP000774947">
    <property type="component" value="Unassembled WGS sequence"/>
</dbReference>
<dbReference type="Gene3D" id="3.40.50.720">
    <property type="entry name" value="NAD(P)-binding Rossmann-like Domain"/>
    <property type="match status" value="1"/>
</dbReference>
<protein>
    <submittedName>
        <fullName evidence="2">Zinc-binding dehydrogenase</fullName>
    </submittedName>
</protein>
<sequence>MTEKNLAFVAQGGKSLTAADSFAVVQTELPKPQSHDLIVKVEGFSLNPVDEKRRTSLVDQALILGYDAVGEIVALGDQVQNFSIGERVIYAGTTQRAGSYQRYQAVAANLVAKVNQEAPLNELAALPLVGLTAWELLFERLGFIPEYKANQGQTLLVINGAGGVGSMLTQLANWAGLTVLATASPKNNDWLIDHGVHVAIDYHKDIVDAVHQSGFKQLDAIAALYNPVPYMPAMAELIAPFGHIGTIVKPTAPLDLSALLAKSVSFNFERMFTKTDYNLNVDSTGIILSNLLALYFKGQLSASVTTSLSPINLTNLKTGLTTLSAGHQVGKIVLSGNFEK</sequence>
<dbReference type="InterPro" id="IPR013154">
    <property type="entry name" value="ADH-like_N"/>
</dbReference>
<dbReference type="PANTHER" id="PTHR43482">
    <property type="entry name" value="PROTEIN AST1-RELATED"/>
    <property type="match status" value="1"/>
</dbReference>
<proteinExistence type="predicted"/>
<dbReference type="InterPro" id="IPR011032">
    <property type="entry name" value="GroES-like_sf"/>
</dbReference>
<comment type="caution">
    <text evidence="2">The sequence shown here is derived from an EMBL/GenBank/DDBJ whole genome shotgun (WGS) entry which is preliminary data.</text>
</comment>
<name>A0A921DV26_9LACO</name>
<organism evidence="2 3">
    <name type="scientific">Lapidilactobacillus dextrinicus</name>
    <dbReference type="NCBI Taxonomy" id="51664"/>
    <lineage>
        <taxon>Bacteria</taxon>
        <taxon>Bacillati</taxon>
        <taxon>Bacillota</taxon>
        <taxon>Bacilli</taxon>
        <taxon>Lactobacillales</taxon>
        <taxon>Lactobacillaceae</taxon>
        <taxon>Lapidilactobacillus</taxon>
    </lineage>
</organism>
<dbReference type="SMART" id="SM00829">
    <property type="entry name" value="PKS_ER"/>
    <property type="match status" value="1"/>
</dbReference>
<dbReference type="PANTHER" id="PTHR43482:SF1">
    <property type="entry name" value="PROTEIN AST1-RELATED"/>
    <property type="match status" value="1"/>
</dbReference>
<dbReference type="GO" id="GO:0016491">
    <property type="term" value="F:oxidoreductase activity"/>
    <property type="evidence" value="ECO:0007669"/>
    <property type="project" value="InterPro"/>
</dbReference>
<dbReference type="AlphaFoldDB" id="A0A921DV26"/>
<dbReference type="InterPro" id="IPR036291">
    <property type="entry name" value="NAD(P)-bd_dom_sf"/>
</dbReference>
<accession>A0A921DV26</accession>
<dbReference type="InterPro" id="IPR020843">
    <property type="entry name" value="ER"/>
</dbReference>
<dbReference type="Pfam" id="PF08240">
    <property type="entry name" value="ADH_N"/>
    <property type="match status" value="1"/>
</dbReference>
<dbReference type="EMBL" id="DYXY01000142">
    <property type="protein sequence ID" value="HJE15540.1"/>
    <property type="molecule type" value="Genomic_DNA"/>
</dbReference>
<reference evidence="2" key="2">
    <citation type="submission" date="2021-09" db="EMBL/GenBank/DDBJ databases">
        <authorList>
            <person name="Gilroy R."/>
        </authorList>
    </citation>
    <scope>NUCLEOTIDE SEQUENCE</scope>
    <source>
        <strain evidence="2">CHK173-2119</strain>
    </source>
</reference>
<dbReference type="SUPFAM" id="SSF50129">
    <property type="entry name" value="GroES-like"/>
    <property type="match status" value="1"/>
</dbReference>
<dbReference type="Gene3D" id="3.90.180.10">
    <property type="entry name" value="Medium-chain alcohol dehydrogenases, catalytic domain"/>
    <property type="match status" value="1"/>
</dbReference>
<evidence type="ECO:0000259" key="1">
    <source>
        <dbReference type="SMART" id="SM00829"/>
    </source>
</evidence>
<dbReference type="InterPro" id="IPR052585">
    <property type="entry name" value="Lipid_raft_assoc_Zn_ADH"/>
</dbReference>
<feature type="domain" description="Enoyl reductase (ER)" evidence="1">
    <location>
        <begin position="17"/>
        <end position="334"/>
    </location>
</feature>
<evidence type="ECO:0000313" key="2">
    <source>
        <dbReference type="EMBL" id="HJE15540.1"/>
    </source>
</evidence>
<reference evidence="2" key="1">
    <citation type="journal article" date="2021" name="PeerJ">
        <title>Extensive microbial diversity within the chicken gut microbiome revealed by metagenomics and culture.</title>
        <authorList>
            <person name="Gilroy R."/>
            <person name="Ravi A."/>
            <person name="Getino M."/>
            <person name="Pursley I."/>
            <person name="Horton D.L."/>
            <person name="Alikhan N.F."/>
            <person name="Baker D."/>
            <person name="Gharbi K."/>
            <person name="Hall N."/>
            <person name="Watson M."/>
            <person name="Adriaenssens E.M."/>
            <person name="Foster-Nyarko E."/>
            <person name="Jarju S."/>
            <person name="Secka A."/>
            <person name="Antonio M."/>
            <person name="Oren A."/>
            <person name="Chaudhuri R.R."/>
            <person name="La Ragione R."/>
            <person name="Hildebrand F."/>
            <person name="Pallen M.J."/>
        </authorList>
    </citation>
    <scope>NUCLEOTIDE SEQUENCE</scope>
    <source>
        <strain evidence="2">CHK173-2119</strain>
    </source>
</reference>